<dbReference type="PIRSF" id="PIRSF000109">
    <property type="entry name" value="6PGD"/>
    <property type="match status" value="1"/>
</dbReference>
<dbReference type="GO" id="GO:0006098">
    <property type="term" value="P:pentose-phosphate shunt"/>
    <property type="evidence" value="ECO:0007669"/>
    <property type="project" value="UniProtKB-UniPathway"/>
</dbReference>
<feature type="active site" description="Proton donor" evidence="5">
    <location>
        <position position="191"/>
    </location>
</feature>
<dbReference type="AlphaFoldDB" id="A0A1Q2CKB0"/>
<evidence type="ECO:0000313" key="11">
    <source>
        <dbReference type="Proteomes" id="UP000188145"/>
    </source>
</evidence>
<organism evidence="10 11">
    <name type="scientific">Tessaracoccus aquimaris</name>
    <dbReference type="NCBI Taxonomy" id="1332264"/>
    <lineage>
        <taxon>Bacteria</taxon>
        <taxon>Bacillati</taxon>
        <taxon>Actinomycetota</taxon>
        <taxon>Actinomycetes</taxon>
        <taxon>Propionibacteriales</taxon>
        <taxon>Propionibacteriaceae</taxon>
        <taxon>Tessaracoccus</taxon>
    </lineage>
</organism>
<feature type="binding site" description="in other chain" evidence="6">
    <location>
        <position position="261"/>
    </location>
    <ligand>
        <name>substrate</name>
        <note>ligand shared between dimeric partners</note>
    </ligand>
</feature>
<dbReference type="InterPro" id="IPR036291">
    <property type="entry name" value="NAD(P)-bd_dom_sf"/>
</dbReference>
<dbReference type="InterPro" id="IPR006113">
    <property type="entry name" value="6PGDH_Gnd/GntZ"/>
</dbReference>
<dbReference type="UniPathway" id="UPA00115">
    <property type="reaction ID" value="UER00410"/>
</dbReference>
<gene>
    <name evidence="10" type="ORF">BW730_02165</name>
</gene>
<feature type="binding site" evidence="7">
    <location>
        <position position="104"/>
    </location>
    <ligand>
        <name>NADP(+)</name>
        <dbReference type="ChEBI" id="CHEBI:58349"/>
    </ligand>
</feature>
<dbReference type="SMART" id="SM01350">
    <property type="entry name" value="6PGD"/>
    <property type="match status" value="1"/>
</dbReference>
<evidence type="ECO:0000256" key="4">
    <source>
        <dbReference type="PIRNR" id="PIRNR000109"/>
    </source>
</evidence>
<dbReference type="RefSeq" id="WP_077684823.1">
    <property type="nucleotide sequence ID" value="NZ_CP019606.1"/>
</dbReference>
<dbReference type="FunFam" id="3.40.50.720:FF:000007">
    <property type="entry name" value="6-phosphogluconate dehydrogenase, decarboxylating"/>
    <property type="match status" value="1"/>
</dbReference>
<keyword evidence="11" id="KW-1185">Reference proteome</keyword>
<evidence type="ECO:0000256" key="7">
    <source>
        <dbReference type="PIRSR" id="PIRSR000109-3"/>
    </source>
</evidence>
<comment type="function">
    <text evidence="4">Catalyzes the oxidative decarboxylation of 6-phosphogluconate to ribulose 5-phosphate and CO(2), with concomitant reduction of NADP to NADPH.</text>
</comment>
<proteinExistence type="inferred from homology"/>
<dbReference type="NCBIfam" id="NF006765">
    <property type="entry name" value="PRK09287.1"/>
    <property type="match status" value="1"/>
</dbReference>
<dbReference type="GO" id="GO:0050661">
    <property type="term" value="F:NADP binding"/>
    <property type="evidence" value="ECO:0007669"/>
    <property type="project" value="InterPro"/>
</dbReference>
<dbReference type="Proteomes" id="UP000188145">
    <property type="component" value="Chromosome"/>
</dbReference>
<dbReference type="InterPro" id="IPR006115">
    <property type="entry name" value="6PGDH_NADP-bd"/>
</dbReference>
<dbReference type="EMBL" id="CP019606">
    <property type="protein sequence ID" value="AQP46523.1"/>
    <property type="molecule type" value="Genomic_DNA"/>
</dbReference>
<dbReference type="PRINTS" id="PR00076">
    <property type="entry name" value="6PGDHDRGNASE"/>
</dbReference>
<keyword evidence="4 8" id="KW-0521">NADP</keyword>
<dbReference type="Gene3D" id="1.20.5.320">
    <property type="entry name" value="6-Phosphogluconate Dehydrogenase, domain 3"/>
    <property type="match status" value="1"/>
</dbReference>
<keyword evidence="3 8" id="KW-0311">Gluconate utilization</keyword>
<reference evidence="11" key="1">
    <citation type="submission" date="2017-02" db="EMBL/GenBank/DDBJ databases">
        <title>Tessaracoccus aquaemaris sp. nov., isolated from the intestine of a Korean rockfish, Sebastes schlegelii, in a marine aquaculture pond.</title>
        <authorList>
            <person name="Tak E.J."/>
            <person name="Bae J.-W."/>
        </authorList>
    </citation>
    <scope>NUCLEOTIDE SEQUENCE [LARGE SCALE GENOMIC DNA]</scope>
    <source>
        <strain evidence="11">NSG39</strain>
    </source>
</reference>
<dbReference type="OrthoDB" id="9804542at2"/>
<dbReference type="Gene3D" id="1.10.1040.10">
    <property type="entry name" value="N-(1-d-carboxylethyl)-l-norvaline Dehydrogenase, domain 2"/>
    <property type="match status" value="1"/>
</dbReference>
<evidence type="ECO:0000256" key="8">
    <source>
        <dbReference type="RuleBase" id="RU000485"/>
    </source>
</evidence>
<feature type="binding site" evidence="7">
    <location>
        <begin position="76"/>
        <end position="78"/>
    </location>
    <ligand>
        <name>NADP(+)</name>
        <dbReference type="ChEBI" id="CHEBI:58349"/>
    </ligand>
</feature>
<keyword evidence="2 4" id="KW-0560">Oxidoreductase</keyword>
<dbReference type="EC" id="1.1.1.44" evidence="4 8"/>
<dbReference type="Pfam" id="PF03446">
    <property type="entry name" value="NAD_binding_2"/>
    <property type="match status" value="1"/>
</dbReference>
<evidence type="ECO:0000259" key="9">
    <source>
        <dbReference type="SMART" id="SM01350"/>
    </source>
</evidence>
<evidence type="ECO:0000313" key="10">
    <source>
        <dbReference type="EMBL" id="AQP46523.1"/>
    </source>
</evidence>
<dbReference type="NCBIfam" id="TIGR00873">
    <property type="entry name" value="gnd"/>
    <property type="match status" value="1"/>
</dbReference>
<accession>A0A1Q2CKB0</accession>
<dbReference type="STRING" id="1332264.BW730_02165"/>
<evidence type="ECO:0000256" key="3">
    <source>
        <dbReference type="ARBA" id="ARBA00023064"/>
    </source>
</evidence>
<dbReference type="Pfam" id="PF00393">
    <property type="entry name" value="6PGD"/>
    <property type="match status" value="1"/>
</dbReference>
<dbReference type="GO" id="GO:0019521">
    <property type="term" value="P:D-gluconate metabolic process"/>
    <property type="evidence" value="ECO:0007669"/>
    <property type="project" value="UniProtKB-KW"/>
</dbReference>
<evidence type="ECO:0000256" key="2">
    <source>
        <dbReference type="ARBA" id="ARBA00023002"/>
    </source>
</evidence>
<protein>
    <recommendedName>
        <fullName evidence="4 8">6-phosphogluconate dehydrogenase, decarboxylating</fullName>
        <ecNumber evidence="4 8">1.1.1.44</ecNumber>
    </recommendedName>
</protein>
<comment type="similarity">
    <text evidence="1 4 8">Belongs to the 6-phosphogluconate dehydrogenase family.</text>
</comment>
<name>A0A1Q2CKB0_9ACTN</name>
<dbReference type="SUPFAM" id="SSF48179">
    <property type="entry name" value="6-phosphogluconate dehydrogenase C-terminal domain-like"/>
    <property type="match status" value="1"/>
</dbReference>
<feature type="binding site" description="in other chain" evidence="6">
    <location>
        <position position="288"/>
    </location>
    <ligand>
        <name>substrate</name>
        <note>ligand shared between dimeric partners</note>
    </ligand>
</feature>
<comment type="pathway">
    <text evidence="4 8">Carbohydrate degradation; pentose phosphate pathway; D-ribulose 5-phosphate from D-glucose 6-phosphate (oxidative stage): step 3/3.</text>
</comment>
<dbReference type="Gene3D" id="3.40.50.720">
    <property type="entry name" value="NAD(P)-binding Rossmann-like Domain"/>
    <property type="match status" value="1"/>
</dbReference>
<feature type="binding site" description="in other chain" evidence="6">
    <location>
        <position position="104"/>
    </location>
    <ligand>
        <name>substrate</name>
        <note>ligand shared between dimeric partners</note>
    </ligand>
</feature>
<dbReference type="FunFam" id="1.10.1040.10:FF:000002">
    <property type="entry name" value="6-phosphogluconate dehydrogenase, decarboxylating"/>
    <property type="match status" value="1"/>
</dbReference>
<dbReference type="SUPFAM" id="SSF51735">
    <property type="entry name" value="NAD(P)-binding Rossmann-fold domains"/>
    <property type="match status" value="1"/>
</dbReference>
<dbReference type="KEGG" id="tes:BW730_02165"/>
<feature type="binding site" evidence="7">
    <location>
        <begin position="11"/>
        <end position="16"/>
    </location>
    <ligand>
        <name>NADP(+)</name>
        <dbReference type="ChEBI" id="CHEBI:58349"/>
    </ligand>
</feature>
<evidence type="ECO:0000256" key="6">
    <source>
        <dbReference type="PIRSR" id="PIRSR000109-2"/>
    </source>
</evidence>
<feature type="binding site" description="in other chain" evidence="6">
    <location>
        <begin position="130"/>
        <end position="132"/>
    </location>
    <ligand>
        <name>substrate</name>
        <note>ligand shared between dimeric partners</note>
    </ligand>
</feature>
<feature type="binding site" description="in other chain" evidence="6">
    <location>
        <begin position="187"/>
        <end position="188"/>
    </location>
    <ligand>
        <name>substrate</name>
        <note>ligand shared between dimeric partners</note>
    </ligand>
</feature>
<dbReference type="InterPro" id="IPR006114">
    <property type="entry name" value="6PGDH_C"/>
</dbReference>
<feature type="domain" description="6-phosphogluconate dehydrogenase C-terminal" evidence="9">
    <location>
        <begin position="180"/>
        <end position="468"/>
    </location>
</feature>
<comment type="catalytic activity">
    <reaction evidence="4 8">
        <text>6-phospho-D-gluconate + NADP(+) = D-ribulose 5-phosphate + CO2 + NADPH</text>
        <dbReference type="Rhea" id="RHEA:10116"/>
        <dbReference type="ChEBI" id="CHEBI:16526"/>
        <dbReference type="ChEBI" id="CHEBI:57783"/>
        <dbReference type="ChEBI" id="CHEBI:58121"/>
        <dbReference type="ChEBI" id="CHEBI:58349"/>
        <dbReference type="ChEBI" id="CHEBI:58759"/>
        <dbReference type="EC" id="1.1.1.44"/>
    </reaction>
</comment>
<feature type="binding site" evidence="6">
    <location>
        <position position="452"/>
    </location>
    <ligand>
        <name>substrate</name>
        <note>ligand shared between dimeric partners</note>
    </ligand>
</feature>
<dbReference type="PANTHER" id="PTHR11811">
    <property type="entry name" value="6-PHOSPHOGLUCONATE DEHYDROGENASE"/>
    <property type="match status" value="1"/>
</dbReference>
<comment type="subunit">
    <text evidence="4">Homodimer.</text>
</comment>
<feature type="binding site" evidence="7">
    <location>
        <begin position="34"/>
        <end position="36"/>
    </location>
    <ligand>
        <name>NADP(+)</name>
        <dbReference type="ChEBI" id="CHEBI:58349"/>
    </ligand>
</feature>
<feature type="binding site" description="in other chain" evidence="6">
    <location>
        <position position="192"/>
    </location>
    <ligand>
        <name>substrate</name>
        <note>ligand shared between dimeric partners</note>
    </ligand>
</feature>
<dbReference type="GO" id="GO:0004616">
    <property type="term" value="F:phosphogluconate dehydrogenase (decarboxylating) activity"/>
    <property type="evidence" value="ECO:0007669"/>
    <property type="project" value="UniProtKB-EC"/>
</dbReference>
<evidence type="ECO:0000256" key="1">
    <source>
        <dbReference type="ARBA" id="ARBA00008419"/>
    </source>
</evidence>
<feature type="active site" description="Proton acceptor" evidence="5">
    <location>
        <position position="184"/>
    </location>
</feature>
<dbReference type="InterPro" id="IPR006183">
    <property type="entry name" value="Pgluconate_DH"/>
</dbReference>
<evidence type="ECO:0000256" key="5">
    <source>
        <dbReference type="PIRSR" id="PIRSR000109-1"/>
    </source>
</evidence>
<sequence>MTDLANVGVVGMAVMGSNLARNLAHKGHRVAIYNRTASKTDAVMAEHGSEGDFRPAHELADFVASLERPRRIIIMVQAGAGTDATIDSLVPLLEEGDIVVDGGNAFFEDTRRREEKLRGLGLHFVGAGISGGEVGALEGPSIMPGGSKESYAALGPILESISAQVDGEPCCTYISTDGAGHFVKMIHNGIEYADMQFIGEAFELLKGLGLSYPEMADVFSAWNTGDLDSYLIEITSEVLRKVDEATGKPLVEVIVDAAGMKGTGTWTVQSALNLGTPVNAIAEAVFSRAISSAPELRAASQKALSGPDGRIEVADRDAFIESIRQALLASKVVAYAQGLDEIRMGAEEYGWDINIGDVAKIWRDGCIIRARLLERIRSEYAAGNLVTLLEAPSIAAGLAEAQDGWRDVVAVAVKAGVPVPGFSAALAHYDQARAPRLNAALTQGLRDYFGAHTYRRVDRDGSFHVNWSTDGSEEQTA</sequence>
<keyword evidence="4 8" id="KW-0570">Pentose shunt</keyword>
<dbReference type="InterPro" id="IPR008927">
    <property type="entry name" value="6-PGluconate_DH-like_C_sf"/>
</dbReference>
<feature type="binding site" evidence="6">
    <location>
        <position position="446"/>
    </location>
    <ligand>
        <name>substrate</name>
        <note>ligand shared between dimeric partners</note>
    </ligand>
</feature>
<dbReference type="InterPro" id="IPR013328">
    <property type="entry name" value="6PGD_dom2"/>
</dbReference>